<evidence type="ECO:0000313" key="1">
    <source>
        <dbReference type="EMBL" id="VDM89072.1"/>
    </source>
</evidence>
<organism evidence="1 2">
    <name type="scientific">Mycobacterium basiliense</name>
    <dbReference type="NCBI Taxonomy" id="2094119"/>
    <lineage>
        <taxon>Bacteria</taxon>
        <taxon>Bacillati</taxon>
        <taxon>Actinomycetota</taxon>
        <taxon>Actinomycetes</taxon>
        <taxon>Mycobacteriales</taxon>
        <taxon>Mycobacteriaceae</taxon>
        <taxon>Mycobacterium</taxon>
    </lineage>
</organism>
<keyword evidence="2" id="KW-1185">Reference proteome</keyword>
<reference evidence="2" key="1">
    <citation type="submission" date="2018-02" db="EMBL/GenBank/DDBJ databases">
        <authorList>
            <person name="Seth-Smith MB H."/>
            <person name="Seth-Smith H."/>
        </authorList>
    </citation>
    <scope>NUCLEOTIDE SEQUENCE [LARGE SCALE GENOMIC DNA]</scope>
</reference>
<proteinExistence type="predicted"/>
<dbReference type="EMBL" id="LR130759">
    <property type="protein sequence ID" value="VDM89072.1"/>
    <property type="molecule type" value="Genomic_DNA"/>
</dbReference>
<name>A0A447GF25_9MYCO</name>
<dbReference type="Proteomes" id="UP000269998">
    <property type="component" value="Chromosome"/>
</dbReference>
<dbReference type="AlphaFoldDB" id="A0A447GF25"/>
<dbReference type="KEGG" id="mbai:MB901379_02639"/>
<evidence type="ECO:0000313" key="2">
    <source>
        <dbReference type="Proteomes" id="UP000269998"/>
    </source>
</evidence>
<gene>
    <name evidence="1" type="ORF">MB901379_02639</name>
</gene>
<accession>A0A447GF25</accession>
<protein>
    <submittedName>
        <fullName evidence="1">Uncharacterized protein</fullName>
    </submittedName>
</protein>
<sequence length="139" mass="14312">MPINSGVKLTILIETAQSVVSRAISEALESATPASVLSAFVEDRGTTPSGGFRPSVVTLKTVDGREIRVSTLTGTSSSAAELVSADATADAAPSGTFVLTCGKTLEIEKGRLVGGTAASGQIPDWAVFYLLPADRERSQ</sequence>